<keyword evidence="2" id="KW-0067">ATP-binding</keyword>
<keyword evidence="4" id="KW-0132">Cell division</keyword>
<feature type="binding site" evidence="2">
    <location>
        <begin position="33"/>
        <end position="40"/>
    </location>
    <ligand>
        <name>ATP</name>
        <dbReference type="ChEBI" id="CHEBI:30616"/>
    </ligand>
</feature>
<reference evidence="4" key="1">
    <citation type="submission" date="2015-09" db="EMBL/GenBank/DDBJ databases">
        <authorList>
            <consortium name="Pathogen Informatics"/>
        </authorList>
    </citation>
    <scope>NUCLEOTIDE SEQUENCE</scope>
    <source>
        <strain evidence="4">2789STDY5834896</strain>
    </source>
</reference>
<dbReference type="Gene3D" id="1.10.3290.10">
    <property type="entry name" value="Fido-like domain"/>
    <property type="match status" value="1"/>
</dbReference>
<feature type="active site" evidence="1">
    <location>
        <position position="29"/>
    </location>
</feature>
<dbReference type="GO" id="GO:0005524">
    <property type="term" value="F:ATP binding"/>
    <property type="evidence" value="ECO:0007669"/>
    <property type="project" value="UniProtKB-KW"/>
</dbReference>
<organism evidence="4">
    <name type="scientific">uncultured Anaerotruncus sp</name>
    <dbReference type="NCBI Taxonomy" id="905011"/>
    <lineage>
        <taxon>Bacteria</taxon>
        <taxon>Bacillati</taxon>
        <taxon>Bacillota</taxon>
        <taxon>Clostridia</taxon>
        <taxon>Eubacteriales</taxon>
        <taxon>Oscillospiraceae</taxon>
        <taxon>Anaerotruncus</taxon>
        <taxon>environmental samples</taxon>
    </lineage>
</organism>
<dbReference type="InterPro" id="IPR040198">
    <property type="entry name" value="Fido_containing"/>
</dbReference>
<dbReference type="AlphaFoldDB" id="A0A1C6KCM8"/>
<feature type="domain" description="Fido" evidence="3">
    <location>
        <begin position="1"/>
        <end position="87"/>
    </location>
</feature>
<keyword evidence="4" id="KW-0131">Cell cycle</keyword>
<accession>A0A1C6KCM8</accession>
<dbReference type="InterPro" id="IPR036597">
    <property type="entry name" value="Fido-like_dom_sf"/>
</dbReference>
<dbReference type="SUPFAM" id="SSF140931">
    <property type="entry name" value="Fic-like"/>
    <property type="match status" value="1"/>
</dbReference>
<evidence type="ECO:0000259" key="3">
    <source>
        <dbReference type="PROSITE" id="PS51459"/>
    </source>
</evidence>
<dbReference type="Pfam" id="PF02661">
    <property type="entry name" value="Fic"/>
    <property type="match status" value="1"/>
</dbReference>
<evidence type="ECO:0000256" key="2">
    <source>
        <dbReference type="PIRSR" id="PIRSR640198-2"/>
    </source>
</evidence>
<dbReference type="PROSITE" id="PS51459">
    <property type="entry name" value="FIDO"/>
    <property type="match status" value="1"/>
</dbReference>
<evidence type="ECO:0000256" key="1">
    <source>
        <dbReference type="PIRSR" id="PIRSR640198-1"/>
    </source>
</evidence>
<gene>
    <name evidence="4" type="ORF">SAMEA3545359_02895</name>
</gene>
<protein>
    <submittedName>
        <fullName evidence="4">Protein involved in cell division</fullName>
    </submittedName>
</protein>
<sequence>MPVLFDLLKNEPHPAVRAVLGHFFFVYIHPYMDGNGRMGRFVLNAMLASGGYNWTVVPVERRKEYMKALEKASVEGDISEFTKVIASLVK</sequence>
<name>A0A1C6KCM8_9FIRM</name>
<dbReference type="PANTHER" id="PTHR13504">
    <property type="entry name" value="FIDO DOMAIN-CONTAINING PROTEIN DDB_G0283145"/>
    <property type="match status" value="1"/>
</dbReference>
<dbReference type="EMBL" id="FMHG01000009">
    <property type="protein sequence ID" value="SCJ92050.1"/>
    <property type="molecule type" value="Genomic_DNA"/>
</dbReference>
<dbReference type="InterPro" id="IPR003812">
    <property type="entry name" value="Fido"/>
</dbReference>
<keyword evidence="2" id="KW-0547">Nucleotide-binding</keyword>
<dbReference type="GO" id="GO:0051301">
    <property type="term" value="P:cell division"/>
    <property type="evidence" value="ECO:0007669"/>
    <property type="project" value="UniProtKB-KW"/>
</dbReference>
<dbReference type="PANTHER" id="PTHR13504:SF38">
    <property type="entry name" value="FIDO DOMAIN-CONTAINING PROTEIN"/>
    <property type="match status" value="1"/>
</dbReference>
<evidence type="ECO:0000313" key="4">
    <source>
        <dbReference type="EMBL" id="SCJ92050.1"/>
    </source>
</evidence>
<proteinExistence type="predicted"/>